<proteinExistence type="predicted"/>
<gene>
    <name evidence="1" type="ORF">F4821DRAFT_68733</name>
</gene>
<comment type="caution">
    <text evidence="1">The sequence shown here is derived from an EMBL/GenBank/DDBJ whole genome shotgun (WGS) entry which is preliminary data.</text>
</comment>
<keyword evidence="2" id="KW-1185">Reference proteome</keyword>
<dbReference type="Proteomes" id="UP001497680">
    <property type="component" value="Unassembled WGS sequence"/>
</dbReference>
<reference evidence="1 2" key="1">
    <citation type="journal article" date="2022" name="New Phytol.">
        <title>Ecological generalism drives hyperdiversity of secondary metabolite gene clusters in xylarialean endophytes.</title>
        <authorList>
            <person name="Franco M.E.E."/>
            <person name="Wisecaver J.H."/>
            <person name="Arnold A.E."/>
            <person name="Ju Y.M."/>
            <person name="Slot J.C."/>
            <person name="Ahrendt S."/>
            <person name="Moore L.P."/>
            <person name="Eastman K.E."/>
            <person name="Scott K."/>
            <person name="Konkel Z."/>
            <person name="Mondo S.J."/>
            <person name="Kuo A."/>
            <person name="Hayes R.D."/>
            <person name="Haridas S."/>
            <person name="Andreopoulos B."/>
            <person name="Riley R."/>
            <person name="LaButti K."/>
            <person name="Pangilinan J."/>
            <person name="Lipzen A."/>
            <person name="Amirebrahimi M."/>
            <person name="Yan J."/>
            <person name="Adam C."/>
            <person name="Keymanesh K."/>
            <person name="Ng V."/>
            <person name="Louie K."/>
            <person name="Northen T."/>
            <person name="Drula E."/>
            <person name="Henrissat B."/>
            <person name="Hsieh H.M."/>
            <person name="Youens-Clark K."/>
            <person name="Lutzoni F."/>
            <person name="Miadlikowska J."/>
            <person name="Eastwood D.C."/>
            <person name="Hamelin R.C."/>
            <person name="Grigoriev I.V."/>
            <person name="U'Ren J.M."/>
        </authorList>
    </citation>
    <scope>NUCLEOTIDE SEQUENCE [LARGE SCALE GENOMIC DNA]</scope>
    <source>
        <strain evidence="1 2">ER1909</strain>
    </source>
</reference>
<evidence type="ECO:0000313" key="1">
    <source>
        <dbReference type="EMBL" id="KAI6080224.1"/>
    </source>
</evidence>
<organism evidence="1 2">
    <name type="scientific">Hypoxylon rubiginosum</name>
    <dbReference type="NCBI Taxonomy" id="110542"/>
    <lineage>
        <taxon>Eukaryota</taxon>
        <taxon>Fungi</taxon>
        <taxon>Dikarya</taxon>
        <taxon>Ascomycota</taxon>
        <taxon>Pezizomycotina</taxon>
        <taxon>Sordariomycetes</taxon>
        <taxon>Xylariomycetidae</taxon>
        <taxon>Xylariales</taxon>
        <taxon>Hypoxylaceae</taxon>
        <taxon>Hypoxylon</taxon>
    </lineage>
</organism>
<name>A0ACC0CIJ5_9PEZI</name>
<accession>A0ACC0CIJ5</accession>
<dbReference type="EMBL" id="MU394467">
    <property type="protein sequence ID" value="KAI6080224.1"/>
    <property type="molecule type" value="Genomic_DNA"/>
</dbReference>
<evidence type="ECO:0000313" key="2">
    <source>
        <dbReference type="Proteomes" id="UP001497680"/>
    </source>
</evidence>
<protein>
    <submittedName>
        <fullName evidence="1">Uncharacterized protein</fullName>
    </submittedName>
</protein>
<sequence length="167" mass="18537">MIESYWKASQIAFTSSNIVSGWREAGLWPLDPSKVLPSAEPGPSTPPPPASPDTPPFKSPENTYDTPKGLQDLIRQLKRIKMADCGVTRDVRNLVGKAAKALAISSSELATTRRENEDLRIKLDTYSRDILQTVIPNPNKAFTSLPEIRAAQDKRNKRLRALEKSEP</sequence>